<organism evidence="1 2">
    <name type="scientific">Candidatus Acidulodesulfobacterium acidiphilum</name>
    <dbReference type="NCBI Taxonomy" id="2597224"/>
    <lineage>
        <taxon>Bacteria</taxon>
        <taxon>Deltaproteobacteria</taxon>
        <taxon>Candidatus Acidulodesulfobacterales</taxon>
        <taxon>Candidatus Acidulodesulfobacterium</taxon>
    </lineage>
</organism>
<evidence type="ECO:0000313" key="1">
    <source>
        <dbReference type="EMBL" id="RZV40172.1"/>
    </source>
</evidence>
<reference evidence="1 2" key="1">
    <citation type="submission" date="2019-01" db="EMBL/GenBank/DDBJ databases">
        <title>Insights into ecological role of a new deltaproteobacterial order Candidatus Sinidesulfobacterales (Sva0485) by metagenomics and metatranscriptomics.</title>
        <authorList>
            <person name="Tan S."/>
            <person name="Liu J."/>
            <person name="Fang Y."/>
            <person name="Hedlund B."/>
            <person name="Lian Z.-H."/>
            <person name="Huang L.-Y."/>
            <person name="Li J.-T."/>
            <person name="Huang L.-N."/>
            <person name="Li W.-J."/>
            <person name="Jiang H.-C."/>
            <person name="Dong H.-L."/>
            <person name="Shu W.-S."/>
        </authorList>
    </citation>
    <scope>NUCLEOTIDE SEQUENCE [LARGE SCALE GENOMIC DNA]</scope>
    <source>
        <strain evidence="1">AP4</strain>
    </source>
</reference>
<proteinExistence type="predicted"/>
<dbReference type="EMBL" id="SHMQ01000002">
    <property type="protein sequence ID" value="RZV40172.1"/>
    <property type="molecule type" value="Genomic_DNA"/>
</dbReference>
<gene>
    <name evidence="1" type="ORF">EVJ48_01395</name>
</gene>
<name>A0A520XG46_9DELT</name>
<evidence type="ECO:0000313" key="2">
    <source>
        <dbReference type="Proteomes" id="UP000322454"/>
    </source>
</evidence>
<protein>
    <submittedName>
        <fullName evidence="1">Uncharacterized protein</fullName>
    </submittedName>
</protein>
<comment type="caution">
    <text evidence="1">The sequence shown here is derived from an EMBL/GenBank/DDBJ whole genome shotgun (WGS) entry which is preliminary data.</text>
</comment>
<dbReference type="AlphaFoldDB" id="A0A520XG46"/>
<accession>A0A520XG46</accession>
<dbReference type="Proteomes" id="UP000322454">
    <property type="component" value="Unassembled WGS sequence"/>
</dbReference>
<sequence>MNNDEKLRIKNALMVCAELFNRNLSEGVLEIYISSLKEYPIDNVLHALKSCTQEISYMPTIADILKKVKNKTDIHVMAELAWSYVLNVIDVCGIYESFTFKDKAIRKAISLIDYDVELCGCNRTETHWKKRDFIESYKVFAESNGNYDAPNYFSGIIEINNERWEDFKGKIYVAELKQFVEQEDIIKIIDGYKPKLSLVDKKSKNKIVGVKINV</sequence>